<keyword evidence="1" id="KW-0472">Membrane</keyword>
<accession>A0A3G8JMH0</accession>
<evidence type="ECO:0000256" key="1">
    <source>
        <dbReference type="SAM" id="Phobius"/>
    </source>
</evidence>
<evidence type="ECO:0000313" key="2">
    <source>
        <dbReference type="EMBL" id="AZG46274.1"/>
    </source>
</evidence>
<dbReference type="Proteomes" id="UP000271469">
    <property type="component" value="Chromosome"/>
</dbReference>
<protein>
    <submittedName>
        <fullName evidence="2">Uncharacterized protein</fullName>
    </submittedName>
</protein>
<feature type="transmembrane region" description="Helical" evidence="1">
    <location>
        <begin position="41"/>
        <end position="64"/>
    </location>
</feature>
<organism evidence="2 3">
    <name type="scientific">Gordonia insulae</name>
    <dbReference type="NCBI Taxonomy" id="2420509"/>
    <lineage>
        <taxon>Bacteria</taxon>
        <taxon>Bacillati</taxon>
        <taxon>Actinomycetota</taxon>
        <taxon>Actinomycetes</taxon>
        <taxon>Mycobacteriales</taxon>
        <taxon>Gordoniaceae</taxon>
        <taxon>Gordonia</taxon>
    </lineage>
</organism>
<gene>
    <name evidence="2" type="ORF">D7316_02875</name>
</gene>
<sequence length="84" mass="9289">MTGWEWRMSVSTEAMYGILSPRLACQNAPEMPRANAEFKSWFDSAIACLVLLSVWSTLSGLASVDIAIRPDPSFPTHWASALSR</sequence>
<proteinExistence type="predicted"/>
<dbReference type="EMBL" id="CP033972">
    <property type="protein sequence ID" value="AZG46274.1"/>
    <property type="molecule type" value="Genomic_DNA"/>
</dbReference>
<keyword evidence="1" id="KW-1133">Transmembrane helix</keyword>
<dbReference type="KEGG" id="gom:D7316_02875"/>
<keyword evidence="1" id="KW-0812">Transmembrane</keyword>
<evidence type="ECO:0000313" key="3">
    <source>
        <dbReference type="Proteomes" id="UP000271469"/>
    </source>
</evidence>
<dbReference type="AlphaFoldDB" id="A0A3G8JMH0"/>
<reference evidence="2 3" key="1">
    <citation type="submission" date="2018-11" db="EMBL/GenBank/DDBJ databases">
        <title>Gordonia insulae sp. nov., isolated from an island soil.</title>
        <authorList>
            <person name="Kim Y.S."/>
            <person name="Kim S.B."/>
        </authorList>
    </citation>
    <scope>NUCLEOTIDE SEQUENCE [LARGE SCALE GENOMIC DNA]</scope>
    <source>
        <strain evidence="2 3">MMS17-SY073</strain>
    </source>
</reference>
<keyword evidence="3" id="KW-1185">Reference proteome</keyword>
<name>A0A3G8JMH0_9ACTN</name>